<dbReference type="EMBL" id="OD564312">
    <property type="protein sequence ID" value="CAD7437751.1"/>
    <property type="molecule type" value="Genomic_DNA"/>
</dbReference>
<reference evidence="2" key="1">
    <citation type="submission" date="2020-11" db="EMBL/GenBank/DDBJ databases">
        <authorList>
            <person name="Tran Van P."/>
        </authorList>
    </citation>
    <scope>NUCLEOTIDE SEQUENCE</scope>
</reference>
<accession>A0A7R9HXN4</accession>
<dbReference type="Gene3D" id="2.70.220.10">
    <property type="entry name" value="Ganglioside GM2 activator"/>
    <property type="match status" value="1"/>
</dbReference>
<protein>
    <recommendedName>
        <fullName evidence="3">MD-2-related lipid-recognition domain-containing protein</fullName>
    </recommendedName>
</protein>
<gene>
    <name evidence="2" type="ORF">TBIB3V08_LOCUS354</name>
</gene>
<sequence length="178" mass="20442">MPLEHVIAQQFAAPSSSGKKIQVEVDTWEQCTDKPDLPVMFQDIEVRRIPETGDFVFNGVINFTETVHSPWKMTVEMNKCLSNANMNTCTPFFSTEVKDVCSKLPQENQMWTKFIKDIKMKRNCPVGPEVYHITDMGSEPSDMKYFPLDNSFYTVTVTGFSKGKEIYCMYVTFQTKMA</sequence>
<name>A0A7R9HXN4_9NEOP</name>
<dbReference type="SUPFAM" id="SSF63707">
    <property type="entry name" value="Ganglioside M2 (gm2) activator"/>
    <property type="match status" value="1"/>
</dbReference>
<evidence type="ECO:0008006" key="3">
    <source>
        <dbReference type="Google" id="ProtNLM"/>
    </source>
</evidence>
<dbReference type="AlphaFoldDB" id="A0A7R9HXN4"/>
<keyword evidence="1" id="KW-0732">Signal</keyword>
<evidence type="ECO:0000313" key="2">
    <source>
        <dbReference type="EMBL" id="CAD7437751.1"/>
    </source>
</evidence>
<evidence type="ECO:0000256" key="1">
    <source>
        <dbReference type="ARBA" id="ARBA00022729"/>
    </source>
</evidence>
<organism evidence="2">
    <name type="scientific">Timema bartmani</name>
    <dbReference type="NCBI Taxonomy" id="61472"/>
    <lineage>
        <taxon>Eukaryota</taxon>
        <taxon>Metazoa</taxon>
        <taxon>Ecdysozoa</taxon>
        <taxon>Arthropoda</taxon>
        <taxon>Hexapoda</taxon>
        <taxon>Insecta</taxon>
        <taxon>Pterygota</taxon>
        <taxon>Neoptera</taxon>
        <taxon>Polyneoptera</taxon>
        <taxon>Phasmatodea</taxon>
        <taxon>Timematodea</taxon>
        <taxon>Timematoidea</taxon>
        <taxon>Timematidae</taxon>
        <taxon>Timema</taxon>
    </lineage>
</organism>
<proteinExistence type="predicted"/>
<dbReference type="InterPro" id="IPR036846">
    <property type="entry name" value="GM2-AP_sf"/>
</dbReference>